<dbReference type="InterPro" id="IPR013022">
    <property type="entry name" value="Xyl_isomerase-like_TIM-brl"/>
</dbReference>
<proteinExistence type="predicted"/>
<name>A0ABY4CIN8_9BACL</name>
<dbReference type="RefSeq" id="WP_347436957.1">
    <property type="nucleotide sequence ID" value="NZ_CP089291.1"/>
</dbReference>
<organism evidence="2 3">
    <name type="scientific">Fodinisporobacter ferrooxydans</name>
    <dbReference type="NCBI Taxonomy" id="2901836"/>
    <lineage>
        <taxon>Bacteria</taxon>
        <taxon>Bacillati</taxon>
        <taxon>Bacillota</taxon>
        <taxon>Bacilli</taxon>
        <taxon>Bacillales</taxon>
        <taxon>Alicyclobacillaceae</taxon>
        <taxon>Fodinisporobacter</taxon>
    </lineage>
</organism>
<dbReference type="SUPFAM" id="SSF51658">
    <property type="entry name" value="Xylose isomerase-like"/>
    <property type="match status" value="1"/>
</dbReference>
<feature type="domain" description="Xylose isomerase-like TIM barrel" evidence="1">
    <location>
        <begin position="41"/>
        <end position="278"/>
    </location>
</feature>
<accession>A0ABY4CIN8</accession>
<dbReference type="PANTHER" id="PTHR12110">
    <property type="entry name" value="HYDROXYPYRUVATE ISOMERASE"/>
    <property type="match status" value="1"/>
</dbReference>
<dbReference type="Gene3D" id="3.20.20.150">
    <property type="entry name" value="Divalent-metal-dependent TIM barrel enzymes"/>
    <property type="match status" value="1"/>
</dbReference>
<dbReference type="EMBL" id="CP089291">
    <property type="protein sequence ID" value="UOF90263.1"/>
    <property type="molecule type" value="Genomic_DNA"/>
</dbReference>
<dbReference type="GO" id="GO:0016853">
    <property type="term" value="F:isomerase activity"/>
    <property type="evidence" value="ECO:0007669"/>
    <property type="project" value="UniProtKB-KW"/>
</dbReference>
<dbReference type="InterPro" id="IPR036237">
    <property type="entry name" value="Xyl_isomerase-like_sf"/>
</dbReference>
<evidence type="ECO:0000313" key="2">
    <source>
        <dbReference type="EMBL" id="UOF90263.1"/>
    </source>
</evidence>
<dbReference type="Proteomes" id="UP000830167">
    <property type="component" value="Chromosome"/>
</dbReference>
<dbReference type="Pfam" id="PF01261">
    <property type="entry name" value="AP_endonuc_2"/>
    <property type="match status" value="1"/>
</dbReference>
<dbReference type="PANTHER" id="PTHR12110:SF53">
    <property type="entry name" value="BLR5974 PROTEIN"/>
    <property type="match status" value="1"/>
</dbReference>
<keyword evidence="2" id="KW-0413">Isomerase</keyword>
<evidence type="ECO:0000259" key="1">
    <source>
        <dbReference type="Pfam" id="PF01261"/>
    </source>
</evidence>
<sequence>MRQSLHDFMRVGIVHFMAYPNAKSSEEYLRSISAIIEDDFFGGIEVTSAPDEETAIQARQLFESAGVAVGFGAQPILLGNKGNLNALDAEERSRAIALVKEGIDQACQIGAGKLGFLSGRDPGEEYREKAIGYLIDSIQELCRYARSKGNLQLSLELFDHVTDKCCLIGPTRLAVEVAQEVRKVDPAFGLMVDLSHLPMQGESPAKALTTTRDYLNHAHMGNCVIRDKNDPLYGDTHPRFGYNGGEIDVPELTEYLRALLDIGYLAEGADRVLAFEIKPAPGESSQAIIAQAKRTLRTAWQRV</sequence>
<reference evidence="2" key="1">
    <citation type="submission" date="2021-12" db="EMBL/GenBank/DDBJ databases">
        <title>Alicyclobacillaceae gen. nov., sp. nov., isolated from chalcocite enrichment system.</title>
        <authorList>
            <person name="Jiang Z."/>
        </authorList>
    </citation>
    <scope>NUCLEOTIDE SEQUENCE</scope>
    <source>
        <strain evidence="2">MYW30-H2</strain>
    </source>
</reference>
<protein>
    <submittedName>
        <fullName evidence="2">Sugar phosphate isomerase/epimerase</fullName>
    </submittedName>
</protein>
<evidence type="ECO:0000313" key="3">
    <source>
        <dbReference type="Proteomes" id="UP000830167"/>
    </source>
</evidence>
<keyword evidence="3" id="KW-1185">Reference proteome</keyword>
<gene>
    <name evidence="2" type="ORF">LSG31_20775</name>
</gene>
<dbReference type="InterPro" id="IPR050312">
    <property type="entry name" value="IolE/XylAMocC-like"/>
</dbReference>